<dbReference type="PROSITE" id="PS50977">
    <property type="entry name" value="HTH_TETR_2"/>
    <property type="match status" value="1"/>
</dbReference>
<evidence type="ECO:0000256" key="2">
    <source>
        <dbReference type="PROSITE-ProRule" id="PRU00335"/>
    </source>
</evidence>
<gene>
    <name evidence="4" type="ORF">BLEM_0052</name>
</gene>
<dbReference type="Gene3D" id="1.10.357.10">
    <property type="entry name" value="Tetracycline Repressor, domain 2"/>
    <property type="match status" value="1"/>
</dbReference>
<dbReference type="InterPro" id="IPR050624">
    <property type="entry name" value="HTH-type_Tx_Regulator"/>
</dbReference>
<dbReference type="EMBL" id="MWWX01000001">
    <property type="protein sequence ID" value="OZG63349.1"/>
    <property type="molecule type" value="Genomic_DNA"/>
</dbReference>
<evidence type="ECO:0000313" key="4">
    <source>
        <dbReference type="EMBL" id="OZG63349.1"/>
    </source>
</evidence>
<name>A0A261FVZ7_9BIFI</name>
<keyword evidence="1 2" id="KW-0238">DNA-binding</keyword>
<dbReference type="AlphaFoldDB" id="A0A261FVZ7"/>
<dbReference type="Proteomes" id="UP000216352">
    <property type="component" value="Unassembled WGS sequence"/>
</dbReference>
<protein>
    <submittedName>
        <fullName evidence="4">Regulatory protein TetR</fullName>
    </submittedName>
</protein>
<dbReference type="PANTHER" id="PTHR43479">
    <property type="entry name" value="ACREF/ENVCD OPERON REPRESSOR-RELATED"/>
    <property type="match status" value="1"/>
</dbReference>
<keyword evidence="5" id="KW-1185">Reference proteome</keyword>
<feature type="DNA-binding region" description="H-T-H motif" evidence="2">
    <location>
        <begin position="19"/>
        <end position="38"/>
    </location>
</feature>
<proteinExistence type="predicted"/>
<organism evidence="4 5">
    <name type="scientific">Bifidobacterium lemurum</name>
    <dbReference type="NCBI Taxonomy" id="1603886"/>
    <lineage>
        <taxon>Bacteria</taxon>
        <taxon>Bacillati</taxon>
        <taxon>Actinomycetota</taxon>
        <taxon>Actinomycetes</taxon>
        <taxon>Bifidobacteriales</taxon>
        <taxon>Bifidobacteriaceae</taxon>
        <taxon>Bifidobacterium</taxon>
    </lineage>
</organism>
<dbReference type="GO" id="GO:0003677">
    <property type="term" value="F:DNA binding"/>
    <property type="evidence" value="ECO:0007669"/>
    <property type="project" value="UniProtKB-UniRule"/>
</dbReference>
<dbReference type="InterPro" id="IPR001647">
    <property type="entry name" value="HTH_TetR"/>
</dbReference>
<dbReference type="SUPFAM" id="SSF46689">
    <property type="entry name" value="Homeodomain-like"/>
    <property type="match status" value="1"/>
</dbReference>
<comment type="caution">
    <text evidence="4">The sequence shown here is derived from an EMBL/GenBank/DDBJ whole genome shotgun (WGS) entry which is preliminary data.</text>
</comment>
<evidence type="ECO:0000259" key="3">
    <source>
        <dbReference type="PROSITE" id="PS50977"/>
    </source>
</evidence>
<evidence type="ECO:0000256" key="1">
    <source>
        <dbReference type="ARBA" id="ARBA00023125"/>
    </source>
</evidence>
<dbReference type="STRING" id="1603886.GCA_001895165_01151"/>
<dbReference type="PANTHER" id="PTHR43479:SF11">
    <property type="entry name" value="ACREF_ENVCD OPERON REPRESSOR-RELATED"/>
    <property type="match status" value="1"/>
</dbReference>
<sequence length="175" mass="20375">MIRRAYVELLETRDRASVTVVDIAERADLSRNTFYAHYHDIDELTEEIQDDFLLRLRAYLDEAMEEEQFDDPLPLLNRIGEFIETNRAVNTVLIAQSDSSAFLDKLKNEFVARTMVNVDETLVADIEGTRRFLCFLAEGAVGMYRRYLMGELDVDMSELSRQLRDIYMAGIKLYQ</sequence>
<evidence type="ECO:0000313" key="5">
    <source>
        <dbReference type="Proteomes" id="UP000216352"/>
    </source>
</evidence>
<dbReference type="InterPro" id="IPR009057">
    <property type="entry name" value="Homeodomain-like_sf"/>
</dbReference>
<feature type="domain" description="HTH tetR-type" evidence="3">
    <location>
        <begin position="1"/>
        <end position="56"/>
    </location>
</feature>
<accession>A0A261FVZ7</accession>
<reference evidence="4 5" key="1">
    <citation type="journal article" date="2017" name="BMC Genomics">
        <title>Comparative genomic and phylogenomic analyses of the Bifidobacteriaceae family.</title>
        <authorList>
            <person name="Lugli G.A."/>
            <person name="Milani C."/>
            <person name="Turroni F."/>
            <person name="Duranti S."/>
            <person name="Mancabelli L."/>
            <person name="Mangifesta M."/>
            <person name="Ferrario C."/>
            <person name="Modesto M."/>
            <person name="Mattarelli P."/>
            <person name="Jiri K."/>
            <person name="van Sinderen D."/>
            <person name="Ventura M."/>
        </authorList>
    </citation>
    <scope>NUCLEOTIDE SEQUENCE [LARGE SCALE GENOMIC DNA]</scope>
    <source>
        <strain evidence="4 5">DSM 28807</strain>
    </source>
</reference>
<dbReference type="Pfam" id="PF00440">
    <property type="entry name" value="TetR_N"/>
    <property type="match status" value="1"/>
</dbReference>